<keyword evidence="2" id="KW-0472">Membrane</keyword>
<feature type="region of interest" description="Disordered" evidence="1">
    <location>
        <begin position="497"/>
        <end position="522"/>
    </location>
</feature>
<reference evidence="3 4" key="1">
    <citation type="journal article" date="2012" name="BMC Genomics">
        <title>Comparative genomic analysis and phylogenetic position of Theileria equi.</title>
        <authorList>
            <person name="Kappmeyer L.S."/>
            <person name="Thiagarajan M."/>
            <person name="Herndon D.R."/>
            <person name="Ramsay J.D."/>
            <person name="Caler E."/>
            <person name="Djikeng A."/>
            <person name="Gillespie J.J."/>
            <person name="Lau A.O."/>
            <person name="Roalson E.H."/>
            <person name="Silva J.C."/>
            <person name="Silva M.G."/>
            <person name="Suarez C.E."/>
            <person name="Ueti M.W."/>
            <person name="Nene V.M."/>
            <person name="Mealey R.H."/>
            <person name="Knowles D.P."/>
            <person name="Brayton K.A."/>
        </authorList>
    </citation>
    <scope>NUCLEOTIDE SEQUENCE [LARGE SCALE GENOMIC DNA]</scope>
    <source>
        <strain evidence="3 4">WA</strain>
    </source>
</reference>
<evidence type="ECO:0000313" key="3">
    <source>
        <dbReference type="EMBL" id="EKX72472.1"/>
    </source>
</evidence>
<protein>
    <submittedName>
        <fullName evidence="3">Uncharacterized protein</fullName>
    </submittedName>
</protein>
<gene>
    <name evidence="3" type="ORF">BEWA_049390</name>
</gene>
<dbReference type="GeneID" id="15804202"/>
<dbReference type="Proteomes" id="UP000031512">
    <property type="component" value="Unassembled WGS sequence"/>
</dbReference>
<evidence type="ECO:0000256" key="2">
    <source>
        <dbReference type="SAM" id="Phobius"/>
    </source>
</evidence>
<evidence type="ECO:0000256" key="1">
    <source>
        <dbReference type="SAM" id="MobiDB-lite"/>
    </source>
</evidence>
<keyword evidence="2" id="KW-1133">Transmembrane helix</keyword>
<proteinExistence type="predicted"/>
<dbReference type="EMBL" id="ACOU01000007">
    <property type="protein sequence ID" value="EKX72472.1"/>
    <property type="molecule type" value="Genomic_DNA"/>
</dbReference>
<keyword evidence="4" id="KW-1185">Reference proteome</keyword>
<sequence length="565" mass="64601">MHTYQLDLYPYLEVKEGIKRVDNKDGVPKGYKSFRYTSSDGDVFDLSVVLYSGKALRGIISSMINVDEIITYFKGGHENLLIVKIVAGLGDYLYFNPDTNENLENVRFSEFLYEGDDEFGMNHLKKILDNIDENSGFDIIKLSKVDKDFTKDIYHSSNFIFDLTQTNDKYVPELSDRELTVTKKNNIDKYPKIQHQYKNPFNVKGIKLSNSEYMKVKGGLPDDLIDEFMVYYSSESKRDPLLVTLRIYSHKELCAPSYYFLSKTNDHGGKWDIREICSVIGEKNGELEKVLENIATNGKLDIGKIKDPNDLKSKLGDISNGLTIDLTKAEGPPGKTSHYVSDGVSIPYKKKQEREKQYTVVLHADIYSFSIKMIRIDEKTELREDKLPPCGTLFRKLKVYYPDQTYKDIVFIELECSNDIAVDDAPVCVYYYSKDGKGEWKAYRLDTNVLLSNAKYGDLEKDLVVYNIRENHGHIDLSKFQNIEKLGGEFNPCIKNGGIERRNKPKNSATKGNKDDEYAEDISENSTRSQVIGYVLASLASVMTIGIGAYLIWPSMRRHIYSSFI</sequence>
<name>L1LAG8_THEEQ</name>
<dbReference type="RefSeq" id="XP_004831924.1">
    <property type="nucleotide sequence ID" value="XM_004831867.1"/>
</dbReference>
<dbReference type="KEGG" id="beq:BEWA_049390"/>
<accession>L1LAG8</accession>
<organism evidence="3 4">
    <name type="scientific">Theileria equi strain WA</name>
    <dbReference type="NCBI Taxonomy" id="1537102"/>
    <lineage>
        <taxon>Eukaryota</taxon>
        <taxon>Sar</taxon>
        <taxon>Alveolata</taxon>
        <taxon>Apicomplexa</taxon>
        <taxon>Aconoidasida</taxon>
        <taxon>Piroplasmida</taxon>
        <taxon>Theileriidae</taxon>
        <taxon>Theileria</taxon>
    </lineage>
</organism>
<keyword evidence="2" id="KW-0812">Transmembrane</keyword>
<comment type="caution">
    <text evidence="3">The sequence shown here is derived from an EMBL/GenBank/DDBJ whole genome shotgun (WGS) entry which is preliminary data.</text>
</comment>
<feature type="transmembrane region" description="Helical" evidence="2">
    <location>
        <begin position="531"/>
        <end position="553"/>
    </location>
</feature>
<dbReference type="AlphaFoldDB" id="L1LAG8"/>
<dbReference type="VEuPathDB" id="PiroplasmaDB:BEWA_049390"/>
<evidence type="ECO:0000313" key="4">
    <source>
        <dbReference type="Proteomes" id="UP000031512"/>
    </source>
</evidence>